<gene>
    <name evidence="1" type="ORF">Pan161_00180</name>
</gene>
<dbReference type="AlphaFoldDB" id="A0A517V5W3"/>
<accession>A0A517V5W3</accession>
<sequence length="141" mass="16573">MACKISFKDRSVQMNNRQFSNLLALTLEYAQNAASSDEKDHVVRMAYLHENEFWPGRGVQLEEDFPETNERKFWSKMLFDTARAVFNREVGNHDHSYWQVQAIHQIYSTGLLFEHAVQQIEPKWYADTLDRAEFNQVVNGT</sequence>
<dbReference type="OrthoDB" id="9554020at2"/>
<dbReference type="KEGG" id="gax:Pan161_00180"/>
<dbReference type="RefSeq" id="WP_145223583.1">
    <property type="nucleotide sequence ID" value="NZ_CP036343.1"/>
</dbReference>
<name>A0A517V5W3_9PLAN</name>
<proteinExistence type="predicted"/>
<protein>
    <submittedName>
        <fullName evidence="1">Uncharacterized protein</fullName>
    </submittedName>
</protein>
<evidence type="ECO:0000313" key="1">
    <source>
        <dbReference type="EMBL" id="QDT88402.1"/>
    </source>
</evidence>
<dbReference type="EMBL" id="CP036343">
    <property type="protein sequence ID" value="QDT88402.1"/>
    <property type="molecule type" value="Genomic_DNA"/>
</dbReference>
<reference evidence="1 2" key="1">
    <citation type="submission" date="2019-02" db="EMBL/GenBank/DDBJ databases">
        <title>Deep-cultivation of Planctomycetes and their phenomic and genomic characterization uncovers novel biology.</title>
        <authorList>
            <person name="Wiegand S."/>
            <person name="Jogler M."/>
            <person name="Boedeker C."/>
            <person name="Pinto D."/>
            <person name="Vollmers J."/>
            <person name="Rivas-Marin E."/>
            <person name="Kohn T."/>
            <person name="Peeters S.H."/>
            <person name="Heuer A."/>
            <person name="Rast P."/>
            <person name="Oberbeckmann S."/>
            <person name="Bunk B."/>
            <person name="Jeske O."/>
            <person name="Meyerdierks A."/>
            <person name="Storesund J.E."/>
            <person name="Kallscheuer N."/>
            <person name="Luecker S."/>
            <person name="Lage O.M."/>
            <person name="Pohl T."/>
            <person name="Merkel B.J."/>
            <person name="Hornburger P."/>
            <person name="Mueller R.-W."/>
            <person name="Bruemmer F."/>
            <person name="Labrenz M."/>
            <person name="Spormann A.M."/>
            <person name="Op den Camp H."/>
            <person name="Overmann J."/>
            <person name="Amann R."/>
            <person name="Jetten M.S.M."/>
            <person name="Mascher T."/>
            <person name="Medema M.H."/>
            <person name="Devos D.P."/>
            <person name="Kaster A.-K."/>
            <person name="Ovreas L."/>
            <person name="Rohde M."/>
            <person name="Galperin M.Y."/>
            <person name="Jogler C."/>
        </authorList>
    </citation>
    <scope>NUCLEOTIDE SEQUENCE [LARGE SCALE GENOMIC DNA]</scope>
    <source>
        <strain evidence="1 2">Pan161</strain>
    </source>
</reference>
<organism evidence="1 2">
    <name type="scientific">Gimesia algae</name>
    <dbReference type="NCBI Taxonomy" id="2527971"/>
    <lineage>
        <taxon>Bacteria</taxon>
        <taxon>Pseudomonadati</taxon>
        <taxon>Planctomycetota</taxon>
        <taxon>Planctomycetia</taxon>
        <taxon>Planctomycetales</taxon>
        <taxon>Planctomycetaceae</taxon>
        <taxon>Gimesia</taxon>
    </lineage>
</organism>
<keyword evidence="2" id="KW-1185">Reference proteome</keyword>
<evidence type="ECO:0000313" key="2">
    <source>
        <dbReference type="Proteomes" id="UP000316855"/>
    </source>
</evidence>
<dbReference type="Proteomes" id="UP000316855">
    <property type="component" value="Chromosome"/>
</dbReference>